<dbReference type="SUPFAM" id="SSF52200">
    <property type="entry name" value="Toll/Interleukin receptor TIR domain"/>
    <property type="match status" value="1"/>
</dbReference>
<evidence type="ECO:0000313" key="3">
    <source>
        <dbReference type="EMBL" id="MFI2321376.1"/>
    </source>
</evidence>
<feature type="compositionally biased region" description="Low complexity" evidence="1">
    <location>
        <begin position="9"/>
        <end position="21"/>
    </location>
</feature>
<keyword evidence="3" id="KW-0675">Receptor</keyword>
<dbReference type="InterPro" id="IPR035897">
    <property type="entry name" value="Toll_tir_struct_dom_sf"/>
</dbReference>
<dbReference type="RefSeq" id="WP_396948739.1">
    <property type="nucleotide sequence ID" value="NZ_JBIRXV010000002.1"/>
</dbReference>
<evidence type="ECO:0000256" key="1">
    <source>
        <dbReference type="SAM" id="MobiDB-lite"/>
    </source>
</evidence>
<feature type="region of interest" description="Disordered" evidence="1">
    <location>
        <begin position="1"/>
        <end position="21"/>
    </location>
</feature>
<accession>A0ABW7WGW0</accession>
<dbReference type="Gene3D" id="3.40.50.10140">
    <property type="entry name" value="Toll/interleukin-1 receptor homology (TIR) domain"/>
    <property type="match status" value="1"/>
</dbReference>
<comment type="caution">
    <text evidence="3">The sequence shown here is derived from an EMBL/GenBank/DDBJ whole genome shotgun (WGS) entry which is preliminary data.</text>
</comment>
<proteinExistence type="predicted"/>
<feature type="domain" description="TIR" evidence="2">
    <location>
        <begin position="70"/>
        <end position="148"/>
    </location>
</feature>
<dbReference type="Proteomes" id="UP001611450">
    <property type="component" value="Unassembled WGS sequence"/>
</dbReference>
<dbReference type="InterPro" id="IPR000157">
    <property type="entry name" value="TIR_dom"/>
</dbReference>
<evidence type="ECO:0000259" key="2">
    <source>
        <dbReference type="Pfam" id="PF13676"/>
    </source>
</evidence>
<name>A0ABW7WGW0_9NOCA</name>
<evidence type="ECO:0000313" key="4">
    <source>
        <dbReference type="Proteomes" id="UP001611450"/>
    </source>
</evidence>
<dbReference type="Pfam" id="PF13676">
    <property type="entry name" value="TIR_2"/>
    <property type="match status" value="1"/>
</dbReference>
<reference evidence="3 4" key="1">
    <citation type="submission" date="2024-10" db="EMBL/GenBank/DDBJ databases">
        <title>The Natural Products Discovery Center: Release of the First 8490 Sequenced Strains for Exploring Actinobacteria Biosynthetic Diversity.</title>
        <authorList>
            <person name="Kalkreuter E."/>
            <person name="Kautsar S.A."/>
            <person name="Yang D."/>
            <person name="Bader C.D."/>
            <person name="Teijaro C.N."/>
            <person name="Fluegel L."/>
            <person name="Davis C.M."/>
            <person name="Simpson J.R."/>
            <person name="Lauterbach L."/>
            <person name="Steele A.D."/>
            <person name="Gui C."/>
            <person name="Meng S."/>
            <person name="Li G."/>
            <person name="Viehrig K."/>
            <person name="Ye F."/>
            <person name="Su P."/>
            <person name="Kiefer A.F."/>
            <person name="Nichols A."/>
            <person name="Cepeda A.J."/>
            <person name="Yan W."/>
            <person name="Fan B."/>
            <person name="Jiang Y."/>
            <person name="Adhikari A."/>
            <person name="Zheng C.-J."/>
            <person name="Schuster L."/>
            <person name="Cowan T.M."/>
            <person name="Smanski M.J."/>
            <person name="Chevrette M.G."/>
            <person name="De Carvalho L.P.S."/>
            <person name="Shen B."/>
        </authorList>
    </citation>
    <scope>NUCLEOTIDE SEQUENCE [LARGE SCALE GENOMIC DNA]</scope>
    <source>
        <strain evidence="3 4">NPDC019626</strain>
    </source>
</reference>
<sequence>MLGERLRSDSASPSASLAPVGASALAPAPSNRKLFISHSSRIRDADELRPGDSINRHVHRKRFLTHLLGDLKARLTDLGYDVWVDRDEIQPGMEFEPMTHLALQNCGTAIVLIDLDSLDSSYLRKEATILMWRRWTCGINVVPVLLGSVSERNLAANPLGNPIGLSTLSVLRSPTRKTNRTAAHTVSEYITEHLPAAAPTYERSSPLERWVEDFSDLISAVNDERLWRVADRLGFASDDWNRIADRHAAVASAFLGTDVAHAYQALVQLAPLIDDERRRSKIVQRACPLWVDLDAARVIADASMLPPDQRVLAITTSQLRLGEHVVLRATCEAPEFAVIPFSDVVGESAFSEILQRYDTGLRRLLHLSIHDTPEEIAQEMESLGGGVYVLLRFENLNPGAVSTLIGTLRKRFPGVVFVILASKSSTIWKDHSFQRAYTRIDEPRERDARRYLSRTAALIGKELDVDGVD</sequence>
<keyword evidence="4" id="KW-1185">Reference proteome</keyword>
<gene>
    <name evidence="3" type="ORF">ACH47G_12890</name>
</gene>
<dbReference type="EMBL" id="JBIRXV010000002">
    <property type="protein sequence ID" value="MFI2321376.1"/>
    <property type="molecule type" value="Genomic_DNA"/>
</dbReference>
<protein>
    <submittedName>
        <fullName evidence="3">Toll/interleukin-1 receptor domain-containing protein</fullName>
    </submittedName>
</protein>
<organism evidence="3 4">
    <name type="scientific">Nocardia beijingensis</name>
    <dbReference type="NCBI Taxonomy" id="95162"/>
    <lineage>
        <taxon>Bacteria</taxon>
        <taxon>Bacillati</taxon>
        <taxon>Actinomycetota</taxon>
        <taxon>Actinomycetes</taxon>
        <taxon>Mycobacteriales</taxon>
        <taxon>Nocardiaceae</taxon>
        <taxon>Nocardia</taxon>
    </lineage>
</organism>